<organism evidence="1 2">
    <name type="scientific">Clostridium scatologenes</name>
    <dbReference type="NCBI Taxonomy" id="1548"/>
    <lineage>
        <taxon>Bacteria</taxon>
        <taxon>Bacillati</taxon>
        <taxon>Bacillota</taxon>
        <taxon>Clostridia</taxon>
        <taxon>Eubacteriales</taxon>
        <taxon>Clostridiaceae</taxon>
        <taxon>Clostridium</taxon>
    </lineage>
</organism>
<reference evidence="1 2" key="1">
    <citation type="journal article" date="2015" name="J. Biotechnol.">
        <title>Complete genome sequence of a malodorant-producing acetogen, Clostridium scatologenes ATCC 25775(T).</title>
        <authorList>
            <person name="Zhu Z."/>
            <person name="Guo T."/>
            <person name="Zheng H."/>
            <person name="Song T."/>
            <person name="Ouyang P."/>
            <person name="Xie J."/>
        </authorList>
    </citation>
    <scope>NUCLEOTIDE SEQUENCE [LARGE SCALE GENOMIC DNA]</scope>
    <source>
        <strain evidence="1 2">ATCC 25775</strain>
    </source>
</reference>
<dbReference type="STRING" id="1548.CSCA_1583"/>
<dbReference type="AlphaFoldDB" id="A0A0E3JZV9"/>
<accession>A0A0E3JZV9</accession>
<evidence type="ECO:0000313" key="1">
    <source>
        <dbReference type="EMBL" id="AKA68708.1"/>
    </source>
</evidence>
<evidence type="ECO:0000313" key="2">
    <source>
        <dbReference type="Proteomes" id="UP000033115"/>
    </source>
</evidence>
<name>A0A0E3JZV9_CLOSL</name>
<proteinExistence type="predicted"/>
<dbReference type="HOGENOM" id="CLU_2129113_0_0_9"/>
<protein>
    <recommendedName>
        <fullName evidence="3">Phage protein</fullName>
    </recommendedName>
</protein>
<keyword evidence="2" id="KW-1185">Reference proteome</keyword>
<gene>
    <name evidence="1" type="ORF">CSCA_1583</name>
</gene>
<sequence length="117" mass="13502">MRKIMDKYNIPLGTLVEVKHIDSEADKKNHGVRLYVVAHHKDAKGIPLYSLGLKGETNALKMYNGYYEENLKVIDKISVELTKDEINDIVQWGDTCEEEGWLIDKEVELKDRLSKII</sequence>
<evidence type="ECO:0008006" key="3">
    <source>
        <dbReference type="Google" id="ProtNLM"/>
    </source>
</evidence>
<dbReference type="EMBL" id="CP009933">
    <property type="protein sequence ID" value="AKA68708.1"/>
    <property type="molecule type" value="Genomic_DNA"/>
</dbReference>
<dbReference type="KEGG" id="csq:CSCA_1583"/>
<dbReference type="Proteomes" id="UP000033115">
    <property type="component" value="Chromosome"/>
</dbReference>